<proteinExistence type="predicted"/>
<dbReference type="SUPFAM" id="SSF54637">
    <property type="entry name" value="Thioesterase/thiol ester dehydrase-isomerase"/>
    <property type="match status" value="1"/>
</dbReference>
<protein>
    <submittedName>
        <fullName evidence="1">3-hydroxylacyl-ACP dehydratase</fullName>
    </submittedName>
</protein>
<name>A0AAJ6NI00_9GAMM</name>
<dbReference type="PIRSF" id="PIRSF020565">
    <property type="entry name" value="3Ho_Ac_ACP_DH_prd"/>
    <property type="match status" value="1"/>
</dbReference>
<reference evidence="1" key="1">
    <citation type="journal article" date="2022" name="Front Environ Sci">
        <title>Complete genome sequence analysis of a novel alkane-degrading bacterial strain, Acinetobacter vivianii KJ-1, and its diesel degradation ability.</title>
        <authorList>
            <person name="Zhang Y."/>
            <person name="Song F."/>
            <person name="Wang J."/>
            <person name="Zhao Q."/>
            <person name="Zheng L."/>
            <person name="Wang Z."/>
            <person name="Zhang X."/>
            <person name="Gao Y."/>
            <person name="Chen G."/>
            <person name="Huang Y."/>
        </authorList>
    </citation>
    <scope>NUCLEOTIDE SEQUENCE</scope>
    <source>
        <strain evidence="1">KJ-1</strain>
    </source>
</reference>
<dbReference type="EMBL" id="CP085083">
    <property type="protein sequence ID" value="WDZ50726.1"/>
    <property type="molecule type" value="Genomic_DNA"/>
</dbReference>
<dbReference type="Pfam" id="PF22817">
    <property type="entry name" value="ApeP-like"/>
    <property type="match status" value="1"/>
</dbReference>
<dbReference type="Gene3D" id="3.10.129.10">
    <property type="entry name" value="Hotdog Thioesterase"/>
    <property type="match status" value="1"/>
</dbReference>
<dbReference type="InterPro" id="IPR016776">
    <property type="entry name" value="ApeP-like_dehydratase"/>
</dbReference>
<dbReference type="AlphaFoldDB" id="A0AAJ6NI00"/>
<dbReference type="Proteomes" id="UP001199528">
    <property type="component" value="Chromosome"/>
</dbReference>
<gene>
    <name evidence="1" type="ORF">LF296_15650</name>
</gene>
<sequence>MKLDAIQYIPHEQPMVFIDHLVEVNDGYAIAELTIRPELMFCEAAGLPTWTSIEIMAQTISAYSGWMGQQLQQAPKVGFLLGTRKLQLPFAYFAVGQTLKIRVEQQYLHEGLGQFSCEIHCNAQVISAMLSVYEPTDPSTQTLSF</sequence>
<dbReference type="InterPro" id="IPR029069">
    <property type="entry name" value="HotDog_dom_sf"/>
</dbReference>
<evidence type="ECO:0000313" key="2">
    <source>
        <dbReference type="Proteomes" id="UP001199528"/>
    </source>
</evidence>
<reference evidence="1" key="2">
    <citation type="submission" date="2023-02" db="EMBL/GenBank/DDBJ databases">
        <authorList>
            <person name="Huang Y."/>
            <person name="Zhang Y."/>
            <person name="Zhang T."/>
            <person name="Wang J."/>
        </authorList>
    </citation>
    <scope>NUCLEOTIDE SEQUENCE</scope>
    <source>
        <strain evidence="1">KJ-1</strain>
    </source>
</reference>
<dbReference type="KEGG" id="aviv:LF296_15650"/>
<evidence type="ECO:0000313" key="1">
    <source>
        <dbReference type="EMBL" id="WDZ50726.1"/>
    </source>
</evidence>
<dbReference type="RefSeq" id="WP_272654899.1">
    <property type="nucleotide sequence ID" value="NZ_CP085083.1"/>
</dbReference>
<organism evidence="1 2">
    <name type="scientific">Acinetobacter vivianii</name>
    <dbReference type="NCBI Taxonomy" id="1776742"/>
    <lineage>
        <taxon>Bacteria</taxon>
        <taxon>Pseudomonadati</taxon>
        <taxon>Pseudomonadota</taxon>
        <taxon>Gammaproteobacteria</taxon>
        <taxon>Moraxellales</taxon>
        <taxon>Moraxellaceae</taxon>
        <taxon>Acinetobacter</taxon>
    </lineage>
</organism>
<accession>A0AAJ6NI00</accession>